<protein>
    <submittedName>
        <fullName evidence="2">Uncharacterized protein</fullName>
    </submittedName>
</protein>
<comment type="caution">
    <text evidence="2">The sequence shown here is derived from an EMBL/GenBank/DDBJ whole genome shotgun (WGS) entry which is preliminary data.</text>
</comment>
<organism evidence="2 3">
    <name type="scientific">Halalkalicoccus tibetensis</name>
    <dbReference type="NCBI Taxonomy" id="175632"/>
    <lineage>
        <taxon>Archaea</taxon>
        <taxon>Methanobacteriati</taxon>
        <taxon>Methanobacteriota</taxon>
        <taxon>Stenosarchaea group</taxon>
        <taxon>Halobacteria</taxon>
        <taxon>Halobacteriales</taxon>
        <taxon>Halococcaceae</taxon>
        <taxon>Halalkalicoccus</taxon>
    </lineage>
</organism>
<keyword evidence="3" id="KW-1185">Reference proteome</keyword>
<gene>
    <name evidence="2" type="ORF">ACFQGH_01445</name>
</gene>
<dbReference type="EMBL" id="JBHSXQ010000001">
    <property type="protein sequence ID" value="MFC6903856.1"/>
    <property type="molecule type" value="Genomic_DNA"/>
</dbReference>
<feature type="compositionally biased region" description="Polar residues" evidence="1">
    <location>
        <begin position="1"/>
        <end position="21"/>
    </location>
</feature>
<reference evidence="2 3" key="1">
    <citation type="journal article" date="2019" name="Int. J. Syst. Evol. Microbiol.">
        <title>The Global Catalogue of Microorganisms (GCM) 10K type strain sequencing project: providing services to taxonomists for standard genome sequencing and annotation.</title>
        <authorList>
            <consortium name="The Broad Institute Genomics Platform"/>
            <consortium name="The Broad Institute Genome Sequencing Center for Infectious Disease"/>
            <person name="Wu L."/>
            <person name="Ma J."/>
        </authorList>
    </citation>
    <scope>NUCLEOTIDE SEQUENCE [LARGE SCALE GENOMIC DNA]</scope>
    <source>
        <strain evidence="2 3">CGMCC 1.3240</strain>
    </source>
</reference>
<dbReference type="Proteomes" id="UP001596312">
    <property type="component" value="Unassembled WGS sequence"/>
</dbReference>
<dbReference type="AlphaFoldDB" id="A0ABD5V270"/>
<name>A0ABD5V270_9EURY</name>
<dbReference type="RefSeq" id="WP_340602343.1">
    <property type="nucleotide sequence ID" value="NZ_JBBMXV010000001.1"/>
</dbReference>
<feature type="region of interest" description="Disordered" evidence="1">
    <location>
        <begin position="1"/>
        <end position="39"/>
    </location>
</feature>
<sequence>MSTTPQPRPATTESQPITTPAENEGTDESERGAPATFDTGCRRRLGCLFDVENSSISPAHTTRRDR</sequence>
<proteinExistence type="predicted"/>
<evidence type="ECO:0000313" key="3">
    <source>
        <dbReference type="Proteomes" id="UP001596312"/>
    </source>
</evidence>
<evidence type="ECO:0000313" key="2">
    <source>
        <dbReference type="EMBL" id="MFC6903856.1"/>
    </source>
</evidence>
<accession>A0ABD5V270</accession>
<evidence type="ECO:0000256" key="1">
    <source>
        <dbReference type="SAM" id="MobiDB-lite"/>
    </source>
</evidence>